<comment type="subcellular location">
    <subcellularLocation>
        <location evidence="4">Cytoplasm</location>
    </subcellularLocation>
    <subcellularLocation>
        <location evidence="4">Nucleus</location>
    </subcellularLocation>
</comment>
<dbReference type="GO" id="GO:0005634">
    <property type="term" value="C:nucleus"/>
    <property type="evidence" value="ECO:0007669"/>
    <property type="project" value="UniProtKB-SubCell"/>
</dbReference>
<dbReference type="EMBL" id="JADGJQ010000020">
    <property type="protein sequence ID" value="KAJ3179657.1"/>
    <property type="molecule type" value="Genomic_DNA"/>
</dbReference>
<dbReference type="PROSITE" id="PS00854">
    <property type="entry name" value="PROTEASOME_BETA_1"/>
    <property type="match status" value="1"/>
</dbReference>
<dbReference type="Proteomes" id="UP001212152">
    <property type="component" value="Unassembled WGS sequence"/>
</dbReference>
<proteinExistence type="inferred from homology"/>
<dbReference type="SUPFAM" id="SSF56235">
    <property type="entry name" value="N-terminal nucleophile aminohydrolases (Ntn hydrolases)"/>
    <property type="match status" value="1"/>
</dbReference>
<keyword evidence="3 4" id="KW-0539">Nucleus</keyword>
<dbReference type="PROSITE" id="PS51476">
    <property type="entry name" value="PROTEASOME_BETA_2"/>
    <property type="match status" value="1"/>
</dbReference>
<protein>
    <recommendedName>
        <fullName evidence="4">Proteasome subunit beta</fullName>
    </recommendedName>
</protein>
<name>A0AAD5XR59_9FUNG</name>
<sequence>MAMKGKNCVAIAADRRFGVQLMTLSTDFQKIFEINPRTYIGLPGLATDVQTLSELFRFKTNLYKLREERDISPKTFSHMVSSTLYEKRFGNYFCEPVIAGIEKDGSPYICSMDLLGCINHAKDFVVSGTASSQMYGTAEGLWEPELEPEELFETIAQAMMSAVDRDASSGWGVIVHVITQDGVMTKTLKARMD</sequence>
<dbReference type="InterPro" id="IPR016050">
    <property type="entry name" value="Proteasome_bsu_CS"/>
</dbReference>
<evidence type="ECO:0000256" key="4">
    <source>
        <dbReference type="RuleBase" id="RU004203"/>
    </source>
</evidence>
<dbReference type="GO" id="GO:0005737">
    <property type="term" value="C:cytoplasm"/>
    <property type="evidence" value="ECO:0007669"/>
    <property type="project" value="UniProtKB-SubCell"/>
</dbReference>
<keyword evidence="1 4" id="KW-0963">Cytoplasm</keyword>
<comment type="subunit">
    <text evidence="4">Component of the proteasome complex.</text>
</comment>
<dbReference type="Gene3D" id="3.60.20.10">
    <property type="entry name" value="Glutamine Phosphoribosylpyrophosphate, subunit 1, domain 1"/>
    <property type="match status" value="1"/>
</dbReference>
<dbReference type="InterPro" id="IPR001353">
    <property type="entry name" value="Proteasome_sua/b"/>
</dbReference>
<dbReference type="PANTHER" id="PTHR32194:SF10">
    <property type="entry name" value="PROTEASOME SUBUNIT BETA TYPE-3"/>
    <property type="match status" value="1"/>
</dbReference>
<dbReference type="CDD" id="cd03759">
    <property type="entry name" value="proteasome_beta_type_3"/>
    <property type="match status" value="1"/>
</dbReference>
<accession>A0AAD5XR59</accession>
<evidence type="ECO:0000256" key="1">
    <source>
        <dbReference type="ARBA" id="ARBA00022490"/>
    </source>
</evidence>
<evidence type="ECO:0000313" key="5">
    <source>
        <dbReference type="EMBL" id="KAJ3179657.1"/>
    </source>
</evidence>
<evidence type="ECO:0000313" key="6">
    <source>
        <dbReference type="Proteomes" id="UP001212152"/>
    </source>
</evidence>
<dbReference type="InterPro" id="IPR029055">
    <property type="entry name" value="Ntn_hydrolases_N"/>
</dbReference>
<gene>
    <name evidence="5" type="primary">PUP3</name>
    <name evidence="5" type="ORF">HDU87_002863</name>
</gene>
<evidence type="ECO:0000256" key="3">
    <source>
        <dbReference type="ARBA" id="ARBA00023242"/>
    </source>
</evidence>
<evidence type="ECO:0000256" key="2">
    <source>
        <dbReference type="ARBA" id="ARBA00022942"/>
    </source>
</evidence>
<organism evidence="5 6">
    <name type="scientific">Geranomyces variabilis</name>
    <dbReference type="NCBI Taxonomy" id="109894"/>
    <lineage>
        <taxon>Eukaryota</taxon>
        <taxon>Fungi</taxon>
        <taxon>Fungi incertae sedis</taxon>
        <taxon>Chytridiomycota</taxon>
        <taxon>Chytridiomycota incertae sedis</taxon>
        <taxon>Chytridiomycetes</taxon>
        <taxon>Spizellomycetales</taxon>
        <taxon>Powellomycetaceae</taxon>
        <taxon>Geranomyces</taxon>
    </lineage>
</organism>
<dbReference type="GO" id="GO:0019774">
    <property type="term" value="C:proteasome core complex, beta-subunit complex"/>
    <property type="evidence" value="ECO:0007669"/>
    <property type="project" value="InterPro"/>
</dbReference>
<dbReference type="InterPro" id="IPR023333">
    <property type="entry name" value="Proteasome_suB-type"/>
</dbReference>
<dbReference type="PANTHER" id="PTHR32194">
    <property type="entry name" value="METALLOPROTEASE TLDD"/>
    <property type="match status" value="1"/>
</dbReference>
<keyword evidence="6" id="KW-1185">Reference proteome</keyword>
<keyword evidence="2 4" id="KW-0647">Proteasome</keyword>
<comment type="function">
    <text evidence="4">Component of the proteasome, a multicatalytic proteinase complex which is characterized by its ability to cleave peptides with Arg, Phe, Tyr, Leu, and Glu adjacent to the leaving group at neutral or slightly basic pH. The proteasome has an ATP-dependent proteolytic activity.</text>
</comment>
<dbReference type="InterPro" id="IPR033811">
    <property type="entry name" value="Proteasome_beta_3"/>
</dbReference>
<comment type="similarity">
    <text evidence="4">Belongs to the peptidase T1B family.</text>
</comment>
<reference evidence="5" key="1">
    <citation type="submission" date="2020-05" db="EMBL/GenBank/DDBJ databases">
        <title>Phylogenomic resolution of chytrid fungi.</title>
        <authorList>
            <person name="Stajich J.E."/>
            <person name="Amses K."/>
            <person name="Simmons R."/>
            <person name="Seto K."/>
            <person name="Myers J."/>
            <person name="Bonds A."/>
            <person name="Quandt C.A."/>
            <person name="Barry K."/>
            <person name="Liu P."/>
            <person name="Grigoriev I."/>
            <person name="Longcore J.E."/>
            <person name="James T.Y."/>
        </authorList>
    </citation>
    <scope>NUCLEOTIDE SEQUENCE</scope>
    <source>
        <strain evidence="5">JEL0379</strain>
    </source>
</reference>
<dbReference type="FunFam" id="3.60.20.10:FF:000003">
    <property type="entry name" value="Proteasome subunit beta type-3"/>
    <property type="match status" value="1"/>
</dbReference>
<comment type="caution">
    <text evidence="5">The sequence shown here is derived from an EMBL/GenBank/DDBJ whole genome shotgun (WGS) entry which is preliminary data.</text>
</comment>
<dbReference type="GO" id="GO:0043161">
    <property type="term" value="P:proteasome-mediated ubiquitin-dependent protein catabolic process"/>
    <property type="evidence" value="ECO:0007669"/>
    <property type="project" value="InterPro"/>
</dbReference>
<dbReference type="AlphaFoldDB" id="A0AAD5XR59"/>
<dbReference type="Pfam" id="PF00227">
    <property type="entry name" value="Proteasome"/>
    <property type="match status" value="1"/>
</dbReference>